<keyword evidence="1" id="KW-0812">Transmembrane</keyword>
<reference evidence="3 4" key="1">
    <citation type="submission" date="2019-06" db="EMBL/GenBank/DDBJ databases">
        <authorList>
            <person name="Lee I."/>
            <person name="Jang G.I."/>
            <person name="Hwang C.Y."/>
        </authorList>
    </citation>
    <scope>NUCLEOTIDE SEQUENCE [LARGE SCALE GENOMIC DNA]</scope>
    <source>
        <strain evidence="3 4">PAMC 28131</strain>
    </source>
</reference>
<keyword evidence="1" id="KW-0472">Membrane</keyword>
<evidence type="ECO:0000313" key="3">
    <source>
        <dbReference type="EMBL" id="TPE59171.1"/>
    </source>
</evidence>
<evidence type="ECO:0000256" key="1">
    <source>
        <dbReference type="SAM" id="Phobius"/>
    </source>
</evidence>
<feature type="transmembrane region" description="Helical" evidence="1">
    <location>
        <begin position="87"/>
        <end position="109"/>
    </location>
</feature>
<dbReference type="RefSeq" id="WP_140929042.1">
    <property type="nucleotide sequence ID" value="NZ_VFSU01000031.1"/>
</dbReference>
<evidence type="ECO:0000259" key="2">
    <source>
        <dbReference type="Pfam" id="PF04536"/>
    </source>
</evidence>
<feature type="domain" description="TPM" evidence="2">
    <location>
        <begin position="122"/>
        <end position="198"/>
    </location>
</feature>
<dbReference type="InterPro" id="IPR007621">
    <property type="entry name" value="TPM_dom"/>
</dbReference>
<dbReference type="Gene3D" id="3.10.310.50">
    <property type="match status" value="1"/>
</dbReference>
<comment type="caution">
    <text evidence="3">The sequence shown here is derived from an EMBL/GenBank/DDBJ whole genome shotgun (WGS) entry which is preliminary data.</text>
</comment>
<accession>A0A501XF02</accession>
<dbReference type="Proteomes" id="UP000319897">
    <property type="component" value="Unassembled WGS sequence"/>
</dbReference>
<proteinExistence type="predicted"/>
<keyword evidence="4" id="KW-1185">Reference proteome</keyword>
<evidence type="ECO:0000313" key="4">
    <source>
        <dbReference type="Proteomes" id="UP000319897"/>
    </source>
</evidence>
<keyword evidence="1" id="KW-1133">Transmembrane helix</keyword>
<gene>
    <name evidence="3" type="ORF">FJQ54_13980</name>
</gene>
<feature type="transmembrane region" description="Helical" evidence="1">
    <location>
        <begin position="41"/>
        <end position="67"/>
    </location>
</feature>
<protein>
    <recommendedName>
        <fullName evidence="2">TPM domain-containing protein</fullName>
    </recommendedName>
</protein>
<organism evidence="3 4">
    <name type="scientific">Sandaracinobacter neustonicus</name>
    <dbReference type="NCBI Taxonomy" id="1715348"/>
    <lineage>
        <taxon>Bacteria</taxon>
        <taxon>Pseudomonadati</taxon>
        <taxon>Pseudomonadota</taxon>
        <taxon>Alphaproteobacteria</taxon>
        <taxon>Sphingomonadales</taxon>
        <taxon>Sphingosinicellaceae</taxon>
        <taxon>Sandaracinobacter</taxon>
    </lineage>
</organism>
<dbReference type="Pfam" id="PF04536">
    <property type="entry name" value="TPM_phosphatase"/>
    <property type="match status" value="1"/>
</dbReference>
<sequence length="224" mass="24764">MVALTEHDHGRIETAISTAEAMTSGEIVCTLSTERHRYVEWVLALAALIAFLLPVLLTLAGYGPSFWAAAFGLWREHQLTDWQTVEIFALMQVVTLALATLALWWSPLAQRYAPLSIRRERVHEIALKQFLTRGIHLTEARTGVLIHVSVEDHVVEVIADEGIYRRVEPEHWGDAAAVLLAGLKSGDPTQGFINAIGLVGGVLATYFPPTPDNPDELPNRLMIV</sequence>
<dbReference type="OrthoDB" id="5825388at2"/>
<dbReference type="AlphaFoldDB" id="A0A501XF02"/>
<dbReference type="EMBL" id="VFSU01000031">
    <property type="protein sequence ID" value="TPE59171.1"/>
    <property type="molecule type" value="Genomic_DNA"/>
</dbReference>
<name>A0A501XF02_9SPHN</name>